<dbReference type="InterPro" id="IPR000873">
    <property type="entry name" value="AMP-dep_synth/lig_dom"/>
</dbReference>
<dbReference type="SUPFAM" id="SSF56801">
    <property type="entry name" value="Acetyl-CoA synthetase-like"/>
    <property type="match status" value="1"/>
</dbReference>
<accession>A0ABR2VPZ7</accession>
<dbReference type="Pfam" id="PF00501">
    <property type="entry name" value="AMP-binding"/>
    <property type="match status" value="1"/>
</dbReference>
<dbReference type="PANTHER" id="PTHR45527">
    <property type="entry name" value="NONRIBOSOMAL PEPTIDE SYNTHETASE"/>
    <property type="match status" value="1"/>
</dbReference>
<dbReference type="EMBL" id="JASJQH010008425">
    <property type="protein sequence ID" value="KAK9692795.1"/>
    <property type="molecule type" value="Genomic_DNA"/>
</dbReference>
<reference evidence="2 3" key="1">
    <citation type="submission" date="2023-04" db="EMBL/GenBank/DDBJ databases">
        <title>Genome of Basidiobolus ranarum AG-B5.</title>
        <authorList>
            <person name="Stajich J.E."/>
            <person name="Carter-House D."/>
            <person name="Gryganskyi A."/>
        </authorList>
    </citation>
    <scope>NUCLEOTIDE SEQUENCE [LARGE SCALE GENOMIC DNA]</scope>
    <source>
        <strain evidence="2 3">AG-B5</strain>
    </source>
</reference>
<organism evidence="2 3">
    <name type="scientific">Basidiobolus ranarum</name>
    <dbReference type="NCBI Taxonomy" id="34480"/>
    <lineage>
        <taxon>Eukaryota</taxon>
        <taxon>Fungi</taxon>
        <taxon>Fungi incertae sedis</taxon>
        <taxon>Zoopagomycota</taxon>
        <taxon>Entomophthoromycotina</taxon>
        <taxon>Basidiobolomycetes</taxon>
        <taxon>Basidiobolales</taxon>
        <taxon>Basidiobolaceae</taxon>
        <taxon>Basidiobolus</taxon>
    </lineage>
</organism>
<evidence type="ECO:0000313" key="3">
    <source>
        <dbReference type="Proteomes" id="UP001479436"/>
    </source>
</evidence>
<gene>
    <name evidence="2" type="ORF">K7432_014189</name>
</gene>
<evidence type="ECO:0000313" key="2">
    <source>
        <dbReference type="EMBL" id="KAK9692795.1"/>
    </source>
</evidence>
<comment type="caution">
    <text evidence="2">The sequence shown here is derived from an EMBL/GenBank/DDBJ whole genome shotgun (WGS) entry which is preliminary data.</text>
</comment>
<dbReference type="PANTHER" id="PTHR45527:SF1">
    <property type="entry name" value="FATTY ACID SYNTHASE"/>
    <property type="match status" value="1"/>
</dbReference>
<sequence>MALFDRSAIERRVGYLLIMLQAMGTDVEQSISGVNLLSSSEQELILQTWNTAHEPYPSHICIHHLFEQQVSRSPDAVDIMYASQTLTYAEVSARANRLAHLSDIGVKPNTLVALCIERSPAVVI</sequence>
<name>A0ABR2VPZ7_9FUNG</name>
<feature type="domain" description="AMP-dependent synthetase/ligase" evidence="1">
    <location>
        <begin position="66"/>
        <end position="124"/>
    </location>
</feature>
<proteinExistence type="predicted"/>
<dbReference type="Gene3D" id="3.40.50.12780">
    <property type="entry name" value="N-terminal domain of ligase-like"/>
    <property type="match status" value="1"/>
</dbReference>
<dbReference type="Proteomes" id="UP001479436">
    <property type="component" value="Unassembled WGS sequence"/>
</dbReference>
<protein>
    <recommendedName>
        <fullName evidence="1">AMP-dependent synthetase/ligase domain-containing protein</fullName>
    </recommendedName>
</protein>
<dbReference type="InterPro" id="IPR042099">
    <property type="entry name" value="ANL_N_sf"/>
</dbReference>
<keyword evidence="3" id="KW-1185">Reference proteome</keyword>
<evidence type="ECO:0000259" key="1">
    <source>
        <dbReference type="Pfam" id="PF00501"/>
    </source>
</evidence>